<feature type="transmembrane region" description="Helical" evidence="2">
    <location>
        <begin position="158"/>
        <end position="178"/>
    </location>
</feature>
<organism evidence="4 5">
    <name type="scientific">Leucocoprinus leucothites</name>
    <dbReference type="NCBI Taxonomy" id="201217"/>
    <lineage>
        <taxon>Eukaryota</taxon>
        <taxon>Fungi</taxon>
        <taxon>Dikarya</taxon>
        <taxon>Basidiomycota</taxon>
        <taxon>Agaricomycotina</taxon>
        <taxon>Agaricomycetes</taxon>
        <taxon>Agaricomycetidae</taxon>
        <taxon>Agaricales</taxon>
        <taxon>Agaricineae</taxon>
        <taxon>Agaricaceae</taxon>
        <taxon>Leucocoprinus</taxon>
    </lineage>
</organism>
<comment type="caution">
    <text evidence="4">The sequence shown here is derived from an EMBL/GenBank/DDBJ whole genome shotgun (WGS) entry which is preliminary data.</text>
</comment>
<feature type="chain" id="PRO_5034117483" evidence="3">
    <location>
        <begin position="21"/>
        <end position="298"/>
    </location>
</feature>
<keyword evidence="2" id="KW-0812">Transmembrane</keyword>
<gene>
    <name evidence="4" type="ORF">D9756_011237</name>
</gene>
<evidence type="ECO:0000256" key="2">
    <source>
        <dbReference type="SAM" id="Phobius"/>
    </source>
</evidence>
<sequence>MSLRFCAVLPLLYLSPLTPPQRCRPDALRLHRRPPSGLFLLFSSWMSGSRPLSPSPNFPPANKAHSPDSTTSRLCRLADPASSILVEEQRQESQTPGTSAPVASEQRYSTTPPVLPTTPRSRHSVLPVEIPCSPMDPNLNVRSSASNICCRISIRLKAILLTGVHCLVLVATLGMAYFQYRLYRYRRGDSSGTIDTFARNPTNLWLENVGHMKWCWKTYSYMSVGTLPLIFPMFAAAGLPAYSVTRMIAALALLSGVVNLVMSALYRGNIRALEKEYAIHMWVEASSENWSLSINKNF</sequence>
<reference evidence="4 5" key="1">
    <citation type="journal article" date="2020" name="ISME J.">
        <title>Uncovering the hidden diversity of litter-decomposition mechanisms in mushroom-forming fungi.</title>
        <authorList>
            <person name="Floudas D."/>
            <person name="Bentzer J."/>
            <person name="Ahren D."/>
            <person name="Johansson T."/>
            <person name="Persson P."/>
            <person name="Tunlid A."/>
        </authorList>
    </citation>
    <scope>NUCLEOTIDE SEQUENCE [LARGE SCALE GENOMIC DNA]</scope>
    <source>
        <strain evidence="4 5">CBS 146.42</strain>
    </source>
</reference>
<keyword evidence="2" id="KW-1133">Transmembrane helix</keyword>
<feature type="transmembrane region" description="Helical" evidence="2">
    <location>
        <begin position="221"/>
        <end position="242"/>
    </location>
</feature>
<protein>
    <submittedName>
        <fullName evidence="4">Uncharacterized protein</fullName>
    </submittedName>
</protein>
<proteinExistence type="predicted"/>
<keyword evidence="5" id="KW-1185">Reference proteome</keyword>
<evidence type="ECO:0000256" key="3">
    <source>
        <dbReference type="SAM" id="SignalP"/>
    </source>
</evidence>
<accession>A0A8H5FQP4</accession>
<keyword evidence="3" id="KW-0732">Signal</keyword>
<dbReference type="EMBL" id="JAACJO010000042">
    <property type="protein sequence ID" value="KAF5345644.1"/>
    <property type="molecule type" value="Genomic_DNA"/>
</dbReference>
<dbReference type="AlphaFoldDB" id="A0A8H5FQP4"/>
<feature type="region of interest" description="Disordered" evidence="1">
    <location>
        <begin position="52"/>
        <end position="72"/>
    </location>
</feature>
<keyword evidence="2" id="KW-0472">Membrane</keyword>
<feature type="region of interest" description="Disordered" evidence="1">
    <location>
        <begin position="86"/>
        <end position="122"/>
    </location>
</feature>
<evidence type="ECO:0000313" key="5">
    <source>
        <dbReference type="Proteomes" id="UP000559027"/>
    </source>
</evidence>
<evidence type="ECO:0000256" key="1">
    <source>
        <dbReference type="SAM" id="MobiDB-lite"/>
    </source>
</evidence>
<feature type="transmembrane region" description="Helical" evidence="2">
    <location>
        <begin position="248"/>
        <end position="266"/>
    </location>
</feature>
<feature type="signal peptide" evidence="3">
    <location>
        <begin position="1"/>
        <end position="20"/>
    </location>
</feature>
<evidence type="ECO:0000313" key="4">
    <source>
        <dbReference type="EMBL" id="KAF5345644.1"/>
    </source>
</evidence>
<name>A0A8H5FQP4_9AGAR</name>
<dbReference type="Proteomes" id="UP000559027">
    <property type="component" value="Unassembled WGS sequence"/>
</dbReference>